<feature type="compositionally biased region" description="Polar residues" evidence="1">
    <location>
        <begin position="1"/>
        <end position="14"/>
    </location>
</feature>
<dbReference type="Proteomes" id="UP000218965">
    <property type="component" value="Chromosome"/>
</dbReference>
<organism evidence="2 3">
    <name type="scientific">Microcella alkaliphila</name>
    <dbReference type="NCBI Taxonomy" id="279828"/>
    <lineage>
        <taxon>Bacteria</taxon>
        <taxon>Bacillati</taxon>
        <taxon>Actinomycetota</taxon>
        <taxon>Actinomycetes</taxon>
        <taxon>Micrococcales</taxon>
        <taxon>Microbacteriaceae</taxon>
        <taxon>Microcella</taxon>
    </lineage>
</organism>
<proteinExistence type="predicted"/>
<dbReference type="KEGG" id="malk:MalAC0309_2352"/>
<gene>
    <name evidence="2" type="ORF">MalAC0309_2352</name>
</gene>
<evidence type="ECO:0000256" key="1">
    <source>
        <dbReference type="SAM" id="MobiDB-lite"/>
    </source>
</evidence>
<sequence length="80" mass="9108">MPQDSPHNTVSTARRQNRSGFRGAGGIAPDHGIDTGGCATPPHMEFESRLMKQHEISVSKLRRLRRALSTRRRDDFERHE</sequence>
<accession>A0A0U4WZR5</accession>
<reference evidence="3" key="1">
    <citation type="submission" date="2015-12" db="EMBL/GenBank/DDBJ databases">
        <authorList>
            <person name="Shamseldin A."/>
            <person name="Moawad H."/>
            <person name="Abd El-Rahim W.M."/>
            <person name="Sadowsky M.J."/>
        </authorList>
    </citation>
    <scope>NUCLEOTIDE SEQUENCE [LARGE SCALE GENOMIC DNA]</scope>
    <source>
        <strain evidence="3">JAM AC0309</strain>
    </source>
</reference>
<dbReference type="AlphaFoldDB" id="A0A0U4WZR5"/>
<dbReference type="EMBL" id="AP017315">
    <property type="protein sequence ID" value="BAU33194.1"/>
    <property type="molecule type" value="Genomic_DNA"/>
</dbReference>
<name>A0A0U4WZR5_9MICO</name>
<feature type="region of interest" description="Disordered" evidence="1">
    <location>
        <begin position="1"/>
        <end position="43"/>
    </location>
</feature>
<protein>
    <submittedName>
        <fullName evidence="2">Uncharacterized protein</fullName>
    </submittedName>
</protein>
<reference evidence="2 3" key="2">
    <citation type="submission" date="2016-01" db="EMBL/GenBank/DDBJ databases">
        <title>Microcella alkaliphila JAM AC0309 whole genome shotgun sequence.</title>
        <authorList>
            <person name="Kurata A."/>
            <person name="Hirose Y."/>
            <person name="Kishimoto N."/>
            <person name="Kobayashi T."/>
        </authorList>
    </citation>
    <scope>NUCLEOTIDE SEQUENCE [LARGE SCALE GENOMIC DNA]</scope>
    <source>
        <strain evidence="2 3">JAM AC0309</strain>
    </source>
</reference>
<evidence type="ECO:0000313" key="3">
    <source>
        <dbReference type="Proteomes" id="UP000218965"/>
    </source>
</evidence>
<evidence type="ECO:0000313" key="2">
    <source>
        <dbReference type="EMBL" id="BAU33194.1"/>
    </source>
</evidence>